<dbReference type="Pfam" id="PF01470">
    <property type="entry name" value="Peptidase_C15"/>
    <property type="match status" value="1"/>
</dbReference>
<dbReference type="Gene3D" id="3.40.630.20">
    <property type="entry name" value="Peptidase C15, pyroglutamyl peptidase I-like"/>
    <property type="match status" value="1"/>
</dbReference>
<keyword evidence="4" id="KW-0788">Thiol protease</keyword>
<evidence type="ECO:0000256" key="3">
    <source>
        <dbReference type="ARBA" id="ARBA00022801"/>
    </source>
</evidence>
<sequence length="163" mass="18310">MLHLGVNYRGKKMQLEQCAYNDATFRVPDNNGYQPQQICILGNSSTFGQCLRTTLDLNEICTELQQQGQSACCISQDPGRFVCNYTYCLSLDQCQSVNDSLEKNMQQSTKQLVGCHSLFLHVTPFAEIPEDNQLGFIVGLLKLIDKSISQEMKNGTSTKIRDD</sequence>
<evidence type="ECO:0000313" key="5">
    <source>
        <dbReference type="EMBL" id="KAK1747071.1"/>
    </source>
</evidence>
<evidence type="ECO:0000256" key="1">
    <source>
        <dbReference type="ARBA" id="ARBA00006641"/>
    </source>
</evidence>
<keyword evidence="3 5" id="KW-0378">Hydrolase</keyword>
<evidence type="ECO:0000313" key="6">
    <source>
        <dbReference type="Proteomes" id="UP001224775"/>
    </source>
</evidence>
<evidence type="ECO:0000256" key="4">
    <source>
        <dbReference type="ARBA" id="ARBA00022807"/>
    </source>
</evidence>
<name>A0AAD9DGN7_9STRA</name>
<dbReference type="GO" id="GO:0016920">
    <property type="term" value="F:pyroglutamyl-peptidase activity"/>
    <property type="evidence" value="ECO:0007669"/>
    <property type="project" value="UniProtKB-EC"/>
</dbReference>
<comment type="caution">
    <text evidence="5">The sequence shown here is derived from an EMBL/GenBank/DDBJ whole genome shotgun (WGS) entry which is preliminary data.</text>
</comment>
<dbReference type="EC" id="3.4.19.3" evidence="5"/>
<reference evidence="5" key="1">
    <citation type="submission" date="2023-06" db="EMBL/GenBank/DDBJ databases">
        <title>Survivors Of The Sea: Transcriptome response of Skeletonema marinoi to long-term dormancy.</title>
        <authorList>
            <person name="Pinder M.I.M."/>
            <person name="Kourtchenko O."/>
            <person name="Robertson E.K."/>
            <person name="Larsson T."/>
            <person name="Maumus F."/>
            <person name="Osuna-Cruz C.M."/>
            <person name="Vancaester E."/>
            <person name="Stenow R."/>
            <person name="Vandepoele K."/>
            <person name="Ploug H."/>
            <person name="Bruchert V."/>
            <person name="Godhe A."/>
            <person name="Topel M."/>
        </authorList>
    </citation>
    <scope>NUCLEOTIDE SEQUENCE</scope>
    <source>
        <strain evidence="5">R05AC</strain>
    </source>
</reference>
<proteinExistence type="inferred from homology"/>
<dbReference type="EMBL" id="JATAAI010000003">
    <property type="protein sequence ID" value="KAK1747071.1"/>
    <property type="molecule type" value="Genomic_DNA"/>
</dbReference>
<organism evidence="5 6">
    <name type="scientific">Skeletonema marinoi</name>
    <dbReference type="NCBI Taxonomy" id="267567"/>
    <lineage>
        <taxon>Eukaryota</taxon>
        <taxon>Sar</taxon>
        <taxon>Stramenopiles</taxon>
        <taxon>Ochrophyta</taxon>
        <taxon>Bacillariophyta</taxon>
        <taxon>Coscinodiscophyceae</taxon>
        <taxon>Thalassiosirophycidae</taxon>
        <taxon>Thalassiosirales</taxon>
        <taxon>Skeletonemataceae</taxon>
        <taxon>Skeletonema</taxon>
        <taxon>Skeletonema marinoi-dohrnii complex</taxon>
    </lineage>
</organism>
<protein>
    <submittedName>
        <fullName evidence="5">Pyroglutamyl peptidase</fullName>
        <ecNumber evidence="5">3.4.19.3</ecNumber>
    </submittedName>
</protein>
<dbReference type="InterPro" id="IPR036440">
    <property type="entry name" value="Peptidase_C15-like_sf"/>
</dbReference>
<dbReference type="PANTHER" id="PTHR23402">
    <property type="entry name" value="PROTEASE FAMILY C15 PYROGLUTAMYL-PEPTIDASE I-RELATED"/>
    <property type="match status" value="1"/>
</dbReference>
<dbReference type="Proteomes" id="UP001224775">
    <property type="component" value="Unassembled WGS sequence"/>
</dbReference>
<gene>
    <name evidence="5" type="ORF">QTG54_002415</name>
</gene>
<keyword evidence="6" id="KW-1185">Reference proteome</keyword>
<accession>A0AAD9DGN7</accession>
<evidence type="ECO:0000256" key="2">
    <source>
        <dbReference type="ARBA" id="ARBA00022670"/>
    </source>
</evidence>
<dbReference type="SUPFAM" id="SSF53182">
    <property type="entry name" value="Pyrrolidone carboxyl peptidase (pyroglutamate aminopeptidase)"/>
    <property type="match status" value="1"/>
</dbReference>
<dbReference type="PANTHER" id="PTHR23402:SF1">
    <property type="entry name" value="PYROGLUTAMYL-PEPTIDASE I"/>
    <property type="match status" value="1"/>
</dbReference>
<dbReference type="AlphaFoldDB" id="A0AAD9DGN7"/>
<comment type="similarity">
    <text evidence="1">Belongs to the peptidase C15 family.</text>
</comment>
<dbReference type="InterPro" id="IPR016125">
    <property type="entry name" value="Peptidase_C15-like"/>
</dbReference>
<keyword evidence="2" id="KW-0645">Protease</keyword>
<dbReference type="GO" id="GO:0006508">
    <property type="term" value="P:proteolysis"/>
    <property type="evidence" value="ECO:0007669"/>
    <property type="project" value="UniProtKB-KW"/>
</dbReference>